<dbReference type="GO" id="GO:0005634">
    <property type="term" value="C:nucleus"/>
    <property type="evidence" value="ECO:0007669"/>
    <property type="project" value="TreeGrafter"/>
</dbReference>
<keyword evidence="4" id="KW-1185">Reference proteome</keyword>
<evidence type="ECO:0000313" key="4">
    <source>
        <dbReference type="Proteomes" id="UP000593564"/>
    </source>
</evidence>
<dbReference type="EMBL" id="JACBKZ010000010">
    <property type="protein sequence ID" value="KAF5940773.1"/>
    <property type="molecule type" value="Genomic_DNA"/>
</dbReference>
<comment type="caution">
    <text evidence="3">The sequence shown here is derived from an EMBL/GenBank/DDBJ whole genome shotgun (WGS) entry which is preliminary data.</text>
</comment>
<evidence type="ECO:0000256" key="1">
    <source>
        <dbReference type="SAM" id="MobiDB-lite"/>
    </source>
</evidence>
<name>A0A7J7GIZ5_CAMSI</name>
<evidence type="ECO:0000259" key="2">
    <source>
        <dbReference type="Pfam" id="PF18592"/>
    </source>
</evidence>
<organism evidence="3 4">
    <name type="scientific">Camellia sinensis</name>
    <name type="common">Tea plant</name>
    <name type="synonym">Thea sinensis</name>
    <dbReference type="NCBI Taxonomy" id="4442"/>
    <lineage>
        <taxon>Eukaryota</taxon>
        <taxon>Viridiplantae</taxon>
        <taxon>Streptophyta</taxon>
        <taxon>Embryophyta</taxon>
        <taxon>Tracheophyta</taxon>
        <taxon>Spermatophyta</taxon>
        <taxon>Magnoliopsida</taxon>
        <taxon>eudicotyledons</taxon>
        <taxon>Gunneridae</taxon>
        <taxon>Pentapetalae</taxon>
        <taxon>asterids</taxon>
        <taxon>Ericales</taxon>
        <taxon>Theaceae</taxon>
        <taxon>Camellia</taxon>
    </lineage>
</organism>
<reference evidence="4" key="1">
    <citation type="journal article" date="2020" name="Nat. Commun.">
        <title>Genome assembly of wild tea tree DASZ reveals pedigree and selection history of tea varieties.</title>
        <authorList>
            <person name="Zhang W."/>
            <person name="Zhang Y."/>
            <person name="Qiu H."/>
            <person name="Guo Y."/>
            <person name="Wan H."/>
            <person name="Zhang X."/>
            <person name="Scossa F."/>
            <person name="Alseekh S."/>
            <person name="Zhang Q."/>
            <person name="Wang P."/>
            <person name="Xu L."/>
            <person name="Schmidt M.H."/>
            <person name="Jia X."/>
            <person name="Li D."/>
            <person name="Zhu A."/>
            <person name="Guo F."/>
            <person name="Chen W."/>
            <person name="Ni D."/>
            <person name="Usadel B."/>
            <person name="Fernie A.R."/>
            <person name="Wen W."/>
        </authorList>
    </citation>
    <scope>NUCLEOTIDE SEQUENCE [LARGE SCALE GENOMIC DNA]</scope>
    <source>
        <strain evidence="4">cv. G240</strain>
    </source>
</reference>
<dbReference type="PANTHER" id="PTHR47701:SF2">
    <property type="entry name" value="PROTEIN MODIFIER OF SNC1 11"/>
    <property type="match status" value="1"/>
</dbReference>
<proteinExistence type="predicted"/>
<feature type="compositionally biased region" description="Basic and acidic residues" evidence="1">
    <location>
        <begin position="61"/>
        <end position="72"/>
    </location>
</feature>
<reference evidence="3 4" key="2">
    <citation type="submission" date="2020-07" db="EMBL/GenBank/DDBJ databases">
        <title>Genome assembly of wild tea tree DASZ reveals pedigree and selection history of tea varieties.</title>
        <authorList>
            <person name="Zhang W."/>
        </authorList>
    </citation>
    <scope>NUCLEOTIDE SEQUENCE [LARGE SCALE GENOMIC DNA]</scope>
    <source>
        <strain evidence="4">cv. G240</strain>
        <tissue evidence="3">Leaf</tissue>
    </source>
</reference>
<feature type="compositionally biased region" description="Low complexity" evidence="1">
    <location>
        <begin position="24"/>
        <end position="40"/>
    </location>
</feature>
<dbReference type="InterPro" id="IPR044209">
    <property type="entry name" value="MOS11"/>
</dbReference>
<feature type="region of interest" description="Disordered" evidence="1">
    <location>
        <begin position="1"/>
        <end position="97"/>
    </location>
</feature>
<dbReference type="AlphaFoldDB" id="A0A7J7GIZ5"/>
<evidence type="ECO:0000313" key="3">
    <source>
        <dbReference type="EMBL" id="KAF5940773.1"/>
    </source>
</evidence>
<dbReference type="PANTHER" id="PTHR47701">
    <property type="entry name" value="PROTEIN MODIFIER OF SNC1 11"/>
    <property type="match status" value="1"/>
</dbReference>
<gene>
    <name evidence="3" type="ORF">HYC85_021940</name>
</gene>
<dbReference type="Proteomes" id="UP000593564">
    <property type="component" value="Unassembled WGS sequence"/>
</dbReference>
<sequence length="230" mass="25610">MATATPIPIPTTQKEENPSKTPDPEQLQDQPPSDPPSNDASIDESKTIEDSPVTEASTDVKNNDESDVSDTKKKIRRAERFGMPVQLSEQEKRNSRAERCIEEIRGSKRKARAERFGIVQSVSADEEVKKKARLARFAAAVPKTDPQEEEKKKARALRFSQPPSDSLSQLSQARLVGEPKYRNCSLSWLRVLTFYDFPVASLVMSNFSDVLILGRSSLPFLETFLGGEAA</sequence>
<dbReference type="GO" id="GO:0016973">
    <property type="term" value="P:poly(A)+ mRNA export from nucleus"/>
    <property type="evidence" value="ECO:0007669"/>
    <property type="project" value="InterPro"/>
</dbReference>
<protein>
    <recommendedName>
        <fullName evidence="2">THO1-MOS11 C-terminal domain-containing protein</fullName>
    </recommendedName>
</protein>
<dbReference type="InterPro" id="IPR040746">
    <property type="entry name" value="THO1_MOS11_C"/>
</dbReference>
<dbReference type="Pfam" id="PF18592">
    <property type="entry name" value="Tho1_MOS11_C"/>
    <property type="match status" value="1"/>
</dbReference>
<feature type="compositionally biased region" description="Low complexity" evidence="1">
    <location>
        <begin position="1"/>
        <end position="12"/>
    </location>
</feature>
<feature type="domain" description="THO1-MOS11 C-terminal" evidence="2">
    <location>
        <begin position="72"/>
        <end position="99"/>
    </location>
</feature>
<accession>A0A7J7GIZ5</accession>